<keyword evidence="3" id="KW-1185">Reference proteome</keyword>
<organism evidence="2 3">
    <name type="scientific">Pseudonocardia sulfidoxydans NBRC 16205</name>
    <dbReference type="NCBI Taxonomy" id="1223511"/>
    <lineage>
        <taxon>Bacteria</taxon>
        <taxon>Bacillati</taxon>
        <taxon>Actinomycetota</taxon>
        <taxon>Actinomycetes</taxon>
        <taxon>Pseudonocardiales</taxon>
        <taxon>Pseudonocardiaceae</taxon>
        <taxon>Pseudonocardia</taxon>
    </lineage>
</organism>
<comment type="caution">
    <text evidence="2">The sequence shown here is derived from an EMBL/GenBank/DDBJ whole genome shotgun (WGS) entry which is preliminary data.</text>
</comment>
<feature type="compositionally biased region" description="Polar residues" evidence="1">
    <location>
        <begin position="17"/>
        <end position="29"/>
    </location>
</feature>
<reference evidence="2 3" key="1">
    <citation type="submission" date="2019-07" db="EMBL/GenBank/DDBJ databases">
        <title>Whole genome shotgun sequence of Pseudonocardia sulfidoxydans NBRC 16205.</title>
        <authorList>
            <person name="Hosoyama A."/>
            <person name="Uohara A."/>
            <person name="Ohji S."/>
            <person name="Ichikawa N."/>
        </authorList>
    </citation>
    <scope>NUCLEOTIDE SEQUENCE [LARGE SCALE GENOMIC DNA]</scope>
    <source>
        <strain evidence="2 3">NBRC 16205</strain>
    </source>
</reference>
<feature type="region of interest" description="Disordered" evidence="1">
    <location>
        <begin position="1"/>
        <end position="31"/>
    </location>
</feature>
<dbReference type="AlphaFoldDB" id="A0A511DGD3"/>
<proteinExistence type="predicted"/>
<accession>A0A511DGD3</accession>
<sequence length="239" mass="25320">MTNPNNNHETPPGSRPTGPSDTAKSTPPTVEQAWAGPVAGLARLVDGLRRDLDPLTPVPDRVEELAALLAGLAETVASIASRKHAGPAPTWLLAPTDEVETAGLLDGLAGWMAVVYLRYPDAATGLPDCWCWHPDVVEELVWLMHAWSAAYQGPAASVALAGDWHDRQRPGVVRRIRQSAGSCSRENHQTRPGRPPLPTGAPTVAAVAELSVIAGWWGVGRDQAAPEPANPDVTDGDRS</sequence>
<dbReference type="Proteomes" id="UP000321685">
    <property type="component" value="Unassembled WGS sequence"/>
</dbReference>
<evidence type="ECO:0000313" key="2">
    <source>
        <dbReference type="EMBL" id="GEL23841.1"/>
    </source>
</evidence>
<evidence type="ECO:0008006" key="4">
    <source>
        <dbReference type="Google" id="ProtNLM"/>
    </source>
</evidence>
<dbReference type="EMBL" id="BJVJ01000024">
    <property type="protein sequence ID" value="GEL23841.1"/>
    <property type="molecule type" value="Genomic_DNA"/>
</dbReference>
<feature type="region of interest" description="Disordered" evidence="1">
    <location>
        <begin position="177"/>
        <end position="201"/>
    </location>
</feature>
<protein>
    <recommendedName>
        <fullName evidence="4">DUF4913 domain-containing protein</fullName>
    </recommendedName>
</protein>
<gene>
    <name evidence="2" type="ORF">PSU4_27950</name>
</gene>
<dbReference type="RefSeq" id="WP_246115107.1">
    <property type="nucleotide sequence ID" value="NZ_BJVJ01000024.1"/>
</dbReference>
<name>A0A511DGD3_9PSEU</name>
<evidence type="ECO:0000313" key="3">
    <source>
        <dbReference type="Proteomes" id="UP000321685"/>
    </source>
</evidence>
<evidence type="ECO:0000256" key="1">
    <source>
        <dbReference type="SAM" id="MobiDB-lite"/>
    </source>
</evidence>